<evidence type="ECO:0000313" key="1">
    <source>
        <dbReference type="EMBL" id="MFC5494086.1"/>
    </source>
</evidence>
<sequence length="141" mass="15531">MDEPYRPTVHTQAELEGVWARLMGPWGFGRRSIWMVRLDEERTLLPVITEIAECDGLPDPELTSGFADVLAGLDEDGIGGSFAFLISRPGGSRVLDEDIIWGRMILEAGHRAGVKLEPLHLATDEATLPLPPDELVTRRSA</sequence>
<reference evidence="2" key="1">
    <citation type="journal article" date="2019" name="Int. J. Syst. Evol. Microbiol.">
        <title>The Global Catalogue of Microorganisms (GCM) 10K type strain sequencing project: providing services to taxonomists for standard genome sequencing and annotation.</title>
        <authorList>
            <consortium name="The Broad Institute Genomics Platform"/>
            <consortium name="The Broad Institute Genome Sequencing Center for Infectious Disease"/>
            <person name="Wu L."/>
            <person name="Ma J."/>
        </authorList>
    </citation>
    <scope>NUCLEOTIDE SEQUENCE [LARGE SCALE GENOMIC DNA]</scope>
    <source>
        <strain evidence="2">KACC 13778</strain>
    </source>
</reference>
<proteinExistence type="predicted"/>
<protein>
    <submittedName>
        <fullName evidence="1">Uncharacterized protein</fullName>
    </submittedName>
</protein>
<name>A0ABW0N0I5_9ACTN</name>
<organism evidence="1 2">
    <name type="scientific">Nocardioides caricicola</name>
    <dbReference type="NCBI Taxonomy" id="634770"/>
    <lineage>
        <taxon>Bacteria</taxon>
        <taxon>Bacillati</taxon>
        <taxon>Actinomycetota</taxon>
        <taxon>Actinomycetes</taxon>
        <taxon>Propionibacteriales</taxon>
        <taxon>Nocardioidaceae</taxon>
        <taxon>Nocardioides</taxon>
    </lineage>
</organism>
<accession>A0ABW0N0I5</accession>
<dbReference type="Proteomes" id="UP001595956">
    <property type="component" value="Unassembled WGS sequence"/>
</dbReference>
<dbReference type="RefSeq" id="WP_345179629.1">
    <property type="nucleotide sequence ID" value="NZ_BAABFQ010000007.1"/>
</dbReference>
<keyword evidence="2" id="KW-1185">Reference proteome</keyword>
<comment type="caution">
    <text evidence="1">The sequence shown here is derived from an EMBL/GenBank/DDBJ whole genome shotgun (WGS) entry which is preliminary data.</text>
</comment>
<evidence type="ECO:0000313" key="2">
    <source>
        <dbReference type="Proteomes" id="UP001595956"/>
    </source>
</evidence>
<gene>
    <name evidence="1" type="ORF">ACFPKY_13295</name>
</gene>
<dbReference type="EMBL" id="JBHSMD010000004">
    <property type="protein sequence ID" value="MFC5494086.1"/>
    <property type="molecule type" value="Genomic_DNA"/>
</dbReference>